<name>D4E7B2_SEROD</name>
<dbReference type="AlphaFoldDB" id="D4E7B2"/>
<dbReference type="HOGENOM" id="CLU_3239520_0_0_6"/>
<sequence>MAASGRFFIDQYRASLWTLRNVQSKKTFPFDDHNGLIFVENST</sequence>
<protein>
    <submittedName>
        <fullName evidence="1">Uncharacterized protein</fullName>
    </submittedName>
</protein>
<dbReference type="Proteomes" id="UP000005723">
    <property type="component" value="Unassembled WGS sequence"/>
</dbReference>
<organism evidence="1 2">
    <name type="scientific">Serratia odorifera DSM 4582</name>
    <dbReference type="NCBI Taxonomy" id="667129"/>
    <lineage>
        <taxon>Bacteria</taxon>
        <taxon>Pseudomonadati</taxon>
        <taxon>Pseudomonadota</taxon>
        <taxon>Gammaproteobacteria</taxon>
        <taxon>Enterobacterales</taxon>
        <taxon>Yersiniaceae</taxon>
        <taxon>Serratia</taxon>
    </lineage>
</organism>
<proteinExistence type="predicted"/>
<gene>
    <name evidence="1" type="ORF">HMPREF0758_4062</name>
</gene>
<accession>D4E7B2</accession>
<comment type="caution">
    <text evidence="1">The sequence shown here is derived from an EMBL/GenBank/DDBJ whole genome shotgun (WGS) entry which is preliminary data.</text>
</comment>
<reference evidence="1 2" key="1">
    <citation type="submission" date="2010-01" db="EMBL/GenBank/DDBJ databases">
        <authorList>
            <person name="Muzny D."/>
            <person name="Qin X."/>
            <person name="Deng J."/>
            <person name="Jiang H."/>
            <person name="Liu Y."/>
            <person name="Qu J."/>
            <person name="Song X.-Z."/>
            <person name="Zhang L."/>
            <person name="Thornton R."/>
            <person name="Coyle M."/>
            <person name="Francisco L."/>
            <person name="Jackson L."/>
            <person name="Javaid M."/>
            <person name="Korchina V."/>
            <person name="Kovar C."/>
            <person name="Mata R."/>
            <person name="Mathew T."/>
            <person name="Ngo R."/>
            <person name="Nguyen L."/>
            <person name="Nguyen N."/>
            <person name="Okwuonu G."/>
            <person name="Ongeri F."/>
            <person name="Pham C."/>
            <person name="Simmons D."/>
            <person name="Wilczek-Boney K."/>
            <person name="Hale W."/>
            <person name="Jakkamsetti A."/>
            <person name="Pham P."/>
            <person name="Ruth R."/>
            <person name="San Lucas F."/>
            <person name="Warren J."/>
            <person name="Zhang J."/>
            <person name="Zhao Z."/>
            <person name="Zhou C."/>
            <person name="Zhu D."/>
            <person name="Lee S."/>
            <person name="Bess C."/>
            <person name="Blankenburg K."/>
            <person name="Forbes L."/>
            <person name="Fu Q."/>
            <person name="Gubbala S."/>
            <person name="Hirani K."/>
            <person name="Jayaseelan J.C."/>
            <person name="Lara F."/>
            <person name="Munidasa M."/>
            <person name="Palculict T."/>
            <person name="Patil S."/>
            <person name="Pu L.-L."/>
            <person name="Saada N."/>
            <person name="Tang L."/>
            <person name="Weissenberger G."/>
            <person name="Zhu Y."/>
            <person name="Hemphill L."/>
            <person name="Shang Y."/>
            <person name="Youmans B."/>
            <person name="Ayvaz T."/>
            <person name="Ross M."/>
            <person name="Santibanez J."/>
            <person name="Aqrawi P."/>
            <person name="Gross S."/>
            <person name="Joshi V."/>
            <person name="Fowler G."/>
            <person name="Nazareth L."/>
            <person name="Reid J."/>
            <person name="Worley K."/>
            <person name="Petrosino J."/>
            <person name="Highlander S."/>
            <person name="Gibbs R."/>
        </authorList>
    </citation>
    <scope>NUCLEOTIDE SEQUENCE [LARGE SCALE GENOMIC DNA]</scope>
    <source>
        <strain evidence="1 2">DSM 4582</strain>
    </source>
</reference>
<dbReference type="STRING" id="667129.HMPREF0758_4062"/>
<keyword evidence="2" id="KW-1185">Reference proteome</keyword>
<dbReference type="EMBL" id="ADBY01000056">
    <property type="protein sequence ID" value="EFE93967.1"/>
    <property type="molecule type" value="Genomic_DNA"/>
</dbReference>
<evidence type="ECO:0000313" key="1">
    <source>
        <dbReference type="EMBL" id="EFE93967.1"/>
    </source>
</evidence>
<evidence type="ECO:0000313" key="2">
    <source>
        <dbReference type="Proteomes" id="UP000005723"/>
    </source>
</evidence>